<dbReference type="PROSITE" id="PS51094">
    <property type="entry name" value="PTS_EIIA_TYPE_2"/>
    <property type="match status" value="1"/>
</dbReference>
<evidence type="ECO:0000259" key="1">
    <source>
        <dbReference type="PROSITE" id="PS51094"/>
    </source>
</evidence>
<dbReference type="PROSITE" id="PS00372">
    <property type="entry name" value="PTS_EIIA_TYPE_2_HIS"/>
    <property type="match status" value="1"/>
</dbReference>
<dbReference type="Pfam" id="PF00359">
    <property type="entry name" value="PTS_EIIA_2"/>
    <property type="match status" value="1"/>
</dbReference>
<dbReference type="RefSeq" id="WP_233053716.1">
    <property type="nucleotide sequence ID" value="NZ_JAIMJA010000015.1"/>
</dbReference>
<dbReference type="InterPro" id="IPR006320">
    <property type="entry name" value="PTS_Nitro_regul"/>
</dbReference>
<gene>
    <name evidence="2" type="primary">ptsN</name>
    <name evidence="2" type="ORF">K6Y31_14695</name>
</gene>
<dbReference type="InterPro" id="IPR051541">
    <property type="entry name" value="PTS_SugarTrans_NitroReg"/>
</dbReference>
<dbReference type="SUPFAM" id="SSF55804">
    <property type="entry name" value="Phoshotransferase/anion transport protein"/>
    <property type="match status" value="1"/>
</dbReference>
<comment type="caution">
    <text evidence="2">The sequence shown here is derived from an EMBL/GenBank/DDBJ whole genome shotgun (WGS) entry which is preliminary data.</text>
</comment>
<protein>
    <submittedName>
        <fullName evidence="2">PTS IIA-like nitrogen regulatory protein PtsN</fullName>
    </submittedName>
</protein>
<name>A0ABS8WER6_9GAMM</name>
<dbReference type="CDD" id="cd00211">
    <property type="entry name" value="PTS_IIA_fru"/>
    <property type="match status" value="1"/>
</dbReference>
<dbReference type="Gene3D" id="3.40.930.10">
    <property type="entry name" value="Mannitol-specific EII, Chain A"/>
    <property type="match status" value="1"/>
</dbReference>
<dbReference type="Proteomes" id="UP001201273">
    <property type="component" value="Unassembled WGS sequence"/>
</dbReference>
<evidence type="ECO:0000313" key="2">
    <source>
        <dbReference type="EMBL" id="MCE2596059.1"/>
    </source>
</evidence>
<dbReference type="NCBIfam" id="TIGR01419">
    <property type="entry name" value="nitro_reg_IIA"/>
    <property type="match status" value="1"/>
</dbReference>
<proteinExistence type="predicted"/>
<dbReference type="InterPro" id="IPR002178">
    <property type="entry name" value="PTS_EIIA_type-2_dom"/>
</dbReference>
<reference evidence="2 3" key="1">
    <citation type="journal article" date="2022" name="Environ. Microbiol. Rep.">
        <title>Eco-phylogenetic analyses reveal divergent evolution of vitamin B12 metabolism in the marine bacterial family 'Psychromonadaceae'.</title>
        <authorList>
            <person name="Jin X."/>
            <person name="Yang Y."/>
            <person name="Cao H."/>
            <person name="Gao B."/>
            <person name="Zhao Z."/>
        </authorList>
    </citation>
    <scope>NUCLEOTIDE SEQUENCE [LARGE SCALE GENOMIC DNA]</scope>
    <source>
        <strain evidence="2 3">MKS20</strain>
    </source>
</reference>
<dbReference type="PANTHER" id="PTHR47738">
    <property type="entry name" value="PTS SYSTEM FRUCTOSE-LIKE EIIA COMPONENT-RELATED"/>
    <property type="match status" value="1"/>
</dbReference>
<sequence>MDINELLTPDCTLSAVSCSSKKKALEIISELAGQKLNIDPKVVFENLLTRERLGTTGVGAGIAIPHARISDDYPVTGVFIQCETAIDFSAIDNQPVDLLFAVLVPESQCSQHLKTLSLIAGKLSDKQICRQLRAAKTDAELFELICAS</sequence>
<dbReference type="InterPro" id="IPR016152">
    <property type="entry name" value="PTrfase/Anion_transptr"/>
</dbReference>
<keyword evidence="3" id="KW-1185">Reference proteome</keyword>
<accession>A0ABS8WER6</accession>
<feature type="domain" description="PTS EIIA type-2" evidence="1">
    <location>
        <begin position="5"/>
        <end position="148"/>
    </location>
</feature>
<dbReference type="EMBL" id="JAIMJA010000015">
    <property type="protein sequence ID" value="MCE2596059.1"/>
    <property type="molecule type" value="Genomic_DNA"/>
</dbReference>
<dbReference type="PANTHER" id="PTHR47738:SF1">
    <property type="entry name" value="NITROGEN REGULATORY PROTEIN"/>
    <property type="match status" value="1"/>
</dbReference>
<organism evidence="2 3">
    <name type="scientific">Motilimonas cestriensis</name>
    <dbReference type="NCBI Taxonomy" id="2742685"/>
    <lineage>
        <taxon>Bacteria</taxon>
        <taxon>Pseudomonadati</taxon>
        <taxon>Pseudomonadota</taxon>
        <taxon>Gammaproteobacteria</taxon>
        <taxon>Alteromonadales</taxon>
        <taxon>Alteromonadales genera incertae sedis</taxon>
        <taxon>Motilimonas</taxon>
    </lineage>
</organism>
<evidence type="ECO:0000313" key="3">
    <source>
        <dbReference type="Proteomes" id="UP001201273"/>
    </source>
</evidence>